<gene>
    <name evidence="1" type="ORF">IAD49_03560</name>
</gene>
<dbReference type="EMBL" id="DVML01000022">
    <property type="protein sequence ID" value="HIU22639.1"/>
    <property type="molecule type" value="Genomic_DNA"/>
</dbReference>
<reference evidence="1" key="2">
    <citation type="journal article" date="2021" name="PeerJ">
        <title>Extensive microbial diversity within the chicken gut microbiome revealed by metagenomics and culture.</title>
        <authorList>
            <person name="Gilroy R."/>
            <person name="Ravi A."/>
            <person name="Getino M."/>
            <person name="Pursley I."/>
            <person name="Horton D.L."/>
            <person name="Alikhan N.F."/>
            <person name="Baker D."/>
            <person name="Gharbi K."/>
            <person name="Hall N."/>
            <person name="Watson M."/>
            <person name="Adriaenssens E.M."/>
            <person name="Foster-Nyarko E."/>
            <person name="Jarju S."/>
            <person name="Secka A."/>
            <person name="Antonio M."/>
            <person name="Oren A."/>
            <person name="Chaudhuri R.R."/>
            <person name="La Ragione R."/>
            <person name="Hildebrand F."/>
            <person name="Pallen M.J."/>
        </authorList>
    </citation>
    <scope>NUCLEOTIDE SEQUENCE</scope>
    <source>
        <strain evidence="1">CHK197-8231</strain>
    </source>
</reference>
<comment type="caution">
    <text evidence="1">The sequence shown here is derived from an EMBL/GenBank/DDBJ whole genome shotgun (WGS) entry which is preliminary data.</text>
</comment>
<accession>A0A9D1HU87</accession>
<protein>
    <submittedName>
        <fullName evidence="1">Uncharacterized protein</fullName>
    </submittedName>
</protein>
<dbReference type="AlphaFoldDB" id="A0A9D1HU87"/>
<proteinExistence type="predicted"/>
<sequence>MKEILKSKMMILFTVFILGIALVDGLQAQKKDLNGAGTQISSQSNYLQK</sequence>
<reference evidence="1" key="1">
    <citation type="submission" date="2020-10" db="EMBL/GenBank/DDBJ databases">
        <authorList>
            <person name="Gilroy R."/>
        </authorList>
    </citation>
    <scope>NUCLEOTIDE SEQUENCE</scope>
    <source>
        <strain evidence="1">CHK197-8231</strain>
    </source>
</reference>
<evidence type="ECO:0000313" key="2">
    <source>
        <dbReference type="Proteomes" id="UP000824087"/>
    </source>
</evidence>
<dbReference type="Proteomes" id="UP000824087">
    <property type="component" value="Unassembled WGS sequence"/>
</dbReference>
<name>A0A9D1HU87_9BACT</name>
<organism evidence="1 2">
    <name type="scientific">Candidatus Fimihabitans intestinipullorum</name>
    <dbReference type="NCBI Taxonomy" id="2840820"/>
    <lineage>
        <taxon>Bacteria</taxon>
        <taxon>Bacillati</taxon>
        <taxon>Mycoplasmatota</taxon>
        <taxon>Mycoplasmatota incertae sedis</taxon>
        <taxon>Candidatus Fimihabitans</taxon>
    </lineage>
</organism>
<evidence type="ECO:0000313" key="1">
    <source>
        <dbReference type="EMBL" id="HIU22639.1"/>
    </source>
</evidence>